<dbReference type="EMBL" id="JAJJMB010001160">
    <property type="protein sequence ID" value="KAI3958486.1"/>
    <property type="molecule type" value="Genomic_DNA"/>
</dbReference>
<gene>
    <name evidence="1" type="ORF">MKW98_011174</name>
</gene>
<protein>
    <submittedName>
        <fullName evidence="1">Uncharacterized protein</fullName>
    </submittedName>
</protein>
<keyword evidence="2" id="KW-1185">Reference proteome</keyword>
<organism evidence="1 2">
    <name type="scientific">Papaver atlanticum</name>
    <dbReference type="NCBI Taxonomy" id="357466"/>
    <lineage>
        <taxon>Eukaryota</taxon>
        <taxon>Viridiplantae</taxon>
        <taxon>Streptophyta</taxon>
        <taxon>Embryophyta</taxon>
        <taxon>Tracheophyta</taxon>
        <taxon>Spermatophyta</taxon>
        <taxon>Magnoliopsida</taxon>
        <taxon>Ranunculales</taxon>
        <taxon>Papaveraceae</taxon>
        <taxon>Papaveroideae</taxon>
        <taxon>Papaver</taxon>
    </lineage>
</organism>
<proteinExistence type="predicted"/>
<reference evidence="1" key="1">
    <citation type="submission" date="2022-04" db="EMBL/GenBank/DDBJ databases">
        <title>A functionally conserved STORR gene fusion in Papaver species that diverged 16.8 million years ago.</title>
        <authorList>
            <person name="Catania T."/>
        </authorList>
    </citation>
    <scope>NUCLEOTIDE SEQUENCE</scope>
    <source>
        <strain evidence="1">S-188037</strain>
    </source>
</reference>
<comment type="caution">
    <text evidence="1">The sequence shown here is derived from an EMBL/GenBank/DDBJ whole genome shotgun (WGS) entry which is preliminary data.</text>
</comment>
<dbReference type="Proteomes" id="UP001202328">
    <property type="component" value="Unassembled WGS sequence"/>
</dbReference>
<evidence type="ECO:0000313" key="2">
    <source>
        <dbReference type="Proteomes" id="UP001202328"/>
    </source>
</evidence>
<sequence>MAVVQLPGDLLSQLQIRQLKQHDSFQNNPEKSVSTLTPIERLVKALNIVVEKKLKQCYSVERWVLDYNEDNGVTGFESSAATSGIMKSRFEVCYTKIVFSVPSWQNSYNGRWVINHVLINTKLSISDENITLPSGAGEDVEGMIFPDLPMWFLIPANYPLCSPVLLDCSHDSQSHDYTYEYLLTDAKNKFYQSLCWIT</sequence>
<evidence type="ECO:0000313" key="1">
    <source>
        <dbReference type="EMBL" id="KAI3958486.1"/>
    </source>
</evidence>
<accession>A0AAD4TFT2</accession>
<name>A0AAD4TFT2_9MAGN</name>
<dbReference type="AlphaFoldDB" id="A0AAD4TFT2"/>